<feature type="region of interest" description="Disordered" evidence="7">
    <location>
        <begin position="47"/>
        <end position="72"/>
    </location>
</feature>
<keyword evidence="5 8" id="KW-1133">Transmembrane helix</keyword>
<organism evidence="13 14">
    <name type="scientific">Colletotrichum trifolii</name>
    <dbReference type="NCBI Taxonomy" id="5466"/>
    <lineage>
        <taxon>Eukaryota</taxon>
        <taxon>Fungi</taxon>
        <taxon>Dikarya</taxon>
        <taxon>Ascomycota</taxon>
        <taxon>Pezizomycotina</taxon>
        <taxon>Sordariomycetes</taxon>
        <taxon>Hypocreomycetidae</taxon>
        <taxon>Glomerellales</taxon>
        <taxon>Glomerellaceae</taxon>
        <taxon>Colletotrichum</taxon>
        <taxon>Colletotrichum orbiculare species complex</taxon>
    </lineage>
</organism>
<dbReference type="InterPro" id="IPR027815">
    <property type="entry name" value="CSC1/OSCA1-like_cyt"/>
</dbReference>
<accession>A0A4R8RNY4</accession>
<evidence type="ECO:0000313" key="14">
    <source>
        <dbReference type="Proteomes" id="UP000295703"/>
    </source>
</evidence>
<dbReference type="InterPro" id="IPR045122">
    <property type="entry name" value="Csc1-like"/>
</dbReference>
<evidence type="ECO:0000256" key="4">
    <source>
        <dbReference type="ARBA" id="ARBA00022692"/>
    </source>
</evidence>
<dbReference type="Pfam" id="PF12621">
    <property type="entry name" value="PHM7_ext"/>
    <property type="match status" value="1"/>
</dbReference>
<dbReference type="Pfam" id="PF14703">
    <property type="entry name" value="PHM7_cyt"/>
    <property type="match status" value="2"/>
</dbReference>
<keyword evidence="14" id="KW-1185">Reference proteome</keyword>
<feature type="transmembrane region" description="Helical" evidence="8">
    <location>
        <begin position="1094"/>
        <end position="1115"/>
    </location>
</feature>
<feature type="transmembrane region" description="Helical" evidence="8">
    <location>
        <begin position="258"/>
        <end position="278"/>
    </location>
</feature>
<dbReference type="GO" id="GO:0005227">
    <property type="term" value="F:calcium-activated cation channel activity"/>
    <property type="evidence" value="ECO:0007669"/>
    <property type="project" value="InterPro"/>
</dbReference>
<protein>
    <recommendedName>
        <fullName evidence="15">Calcium permeable stress-gated cation channel 1</fullName>
    </recommendedName>
</protein>
<gene>
    <name evidence="13" type="primary">RSN1-1</name>
    <name evidence="13" type="ORF">CTRI78_v004515</name>
</gene>
<keyword evidence="3" id="KW-0813">Transport</keyword>
<evidence type="ECO:0000256" key="6">
    <source>
        <dbReference type="ARBA" id="ARBA00023136"/>
    </source>
</evidence>
<evidence type="ECO:0000259" key="9">
    <source>
        <dbReference type="Pfam" id="PF02714"/>
    </source>
</evidence>
<feature type="transmembrane region" description="Helical" evidence="8">
    <location>
        <begin position="1065"/>
        <end position="1082"/>
    </location>
</feature>
<evidence type="ECO:0000256" key="1">
    <source>
        <dbReference type="ARBA" id="ARBA00004141"/>
    </source>
</evidence>
<dbReference type="PANTHER" id="PTHR13018">
    <property type="entry name" value="PROBABLE MEMBRANE PROTEIN DUF221-RELATED"/>
    <property type="match status" value="1"/>
</dbReference>
<feature type="domain" description="10TM putative phosphate transporter extracellular tail" evidence="10">
    <location>
        <begin position="1249"/>
        <end position="1328"/>
    </location>
</feature>
<feature type="region of interest" description="Disordered" evidence="7">
    <location>
        <begin position="1143"/>
        <end position="1192"/>
    </location>
</feature>
<feature type="compositionally biased region" description="Polar residues" evidence="7">
    <location>
        <begin position="564"/>
        <end position="577"/>
    </location>
</feature>
<feature type="transmembrane region" description="Helical" evidence="8">
    <location>
        <begin position="799"/>
        <end position="825"/>
    </location>
</feature>
<dbReference type="InterPro" id="IPR022257">
    <property type="entry name" value="PHM7_ext"/>
</dbReference>
<evidence type="ECO:0000256" key="2">
    <source>
        <dbReference type="ARBA" id="ARBA00007779"/>
    </source>
</evidence>
<feature type="region of interest" description="Disordered" evidence="7">
    <location>
        <begin position="369"/>
        <end position="466"/>
    </location>
</feature>
<feature type="transmembrane region" description="Helical" evidence="8">
    <location>
        <begin position="1021"/>
        <end position="1044"/>
    </location>
</feature>
<evidence type="ECO:0000313" key="13">
    <source>
        <dbReference type="EMBL" id="TDZ61076.1"/>
    </source>
</evidence>
<feature type="domain" description="CSC1/OSCA1-like cytosolic" evidence="12">
    <location>
        <begin position="303"/>
        <end position="418"/>
    </location>
</feature>
<feature type="compositionally biased region" description="Basic and acidic residues" evidence="7">
    <location>
        <begin position="393"/>
        <end position="413"/>
    </location>
</feature>
<evidence type="ECO:0000256" key="7">
    <source>
        <dbReference type="SAM" id="MobiDB-lite"/>
    </source>
</evidence>
<feature type="compositionally biased region" description="Low complexity" evidence="7">
    <location>
        <begin position="47"/>
        <end position="63"/>
    </location>
</feature>
<dbReference type="EMBL" id="RYZW01000033">
    <property type="protein sequence ID" value="TDZ61076.1"/>
    <property type="molecule type" value="Genomic_DNA"/>
</dbReference>
<feature type="region of interest" description="Disordered" evidence="7">
    <location>
        <begin position="530"/>
        <end position="581"/>
    </location>
</feature>
<feature type="transmembrane region" description="Helical" evidence="8">
    <location>
        <begin position="81"/>
        <end position="110"/>
    </location>
</feature>
<feature type="transmembrane region" description="Helical" evidence="8">
    <location>
        <begin position="845"/>
        <end position="871"/>
    </location>
</feature>
<evidence type="ECO:0000256" key="3">
    <source>
        <dbReference type="ARBA" id="ARBA00022448"/>
    </source>
</evidence>
<feature type="domain" description="CSC1/OSCA1-like cytosolic" evidence="12">
    <location>
        <begin position="686"/>
        <end position="786"/>
    </location>
</feature>
<feature type="transmembrane region" description="Helical" evidence="8">
    <location>
        <begin position="170"/>
        <end position="189"/>
    </location>
</feature>
<dbReference type="Proteomes" id="UP000295703">
    <property type="component" value="Unassembled WGS sequence"/>
</dbReference>
<proteinExistence type="inferred from homology"/>
<evidence type="ECO:0000256" key="5">
    <source>
        <dbReference type="ARBA" id="ARBA00022989"/>
    </source>
</evidence>
<evidence type="ECO:0000259" key="10">
    <source>
        <dbReference type="Pfam" id="PF12621"/>
    </source>
</evidence>
<feature type="compositionally biased region" description="Basic and acidic residues" evidence="7">
    <location>
        <begin position="546"/>
        <end position="560"/>
    </location>
</feature>
<feature type="compositionally biased region" description="Basic residues" evidence="7">
    <location>
        <begin position="369"/>
        <end position="388"/>
    </location>
</feature>
<dbReference type="InterPro" id="IPR003864">
    <property type="entry name" value="CSC1/OSCA1-like_7TM"/>
</dbReference>
<dbReference type="PANTHER" id="PTHR13018:SF20">
    <property type="entry name" value="SPORULATION-SPECIFIC PROTEIN 75"/>
    <property type="match status" value="1"/>
</dbReference>
<dbReference type="GO" id="GO:0005886">
    <property type="term" value="C:plasma membrane"/>
    <property type="evidence" value="ECO:0007669"/>
    <property type="project" value="TreeGrafter"/>
</dbReference>
<evidence type="ECO:0000259" key="12">
    <source>
        <dbReference type="Pfam" id="PF14703"/>
    </source>
</evidence>
<reference evidence="13 14" key="1">
    <citation type="submission" date="2018-12" db="EMBL/GenBank/DDBJ databases">
        <title>Genome sequence and assembly of Colletotrichum trifolii.</title>
        <authorList>
            <person name="Gan P."/>
            <person name="Shirasu K."/>
        </authorList>
    </citation>
    <scope>NUCLEOTIDE SEQUENCE [LARGE SCALE GENOMIC DNA]</scope>
    <source>
        <strain evidence="13 14">543-2</strain>
    </source>
</reference>
<comment type="similarity">
    <text evidence="2">Belongs to the CSC1 (TC 1.A.17) family.</text>
</comment>
<keyword evidence="6 8" id="KW-0472">Membrane</keyword>
<comment type="subcellular location">
    <subcellularLocation>
        <location evidence="1">Membrane</location>
        <topology evidence="1">Multi-pass membrane protein</topology>
    </subcellularLocation>
</comment>
<sequence>MSDTPTSALATATATATGTESLASSLASTVSSALSATLSASLSATLSSNGTVTSTSSLSSTTSAPPGNTNVAGTPANTQKYVGITLTAFLTALATGLAVFALQIFFFLVLRGKLARIFKPKTYLVPERERTETPPNAPWSLVLNLLKFSDREVIKKCGLDAYFFLRYLRALLTIFIPIAAVVIPILVPLNYSDGQGHDLIDDKSGSPNSTNSTTNARLLLQRALFPRAESNNTLNDEIPTGLDTLAWGNVSRSHTGRYWAHLVMAILVIIWVCTVFFFELRVYVKVRQDYLTSAEHRLRASATTILVNGIPSKWLTEEALLGLFDVFPGQIRNIWLNRDLGRLLEKIQLREKIHLRLEDAETELIKTAKRKQLKRRKKEEKLSRKAAKMKGPTRQERALQRQREDEEAKKRAEQNQGISSGEHEEVPHDIAAIMDENDGKRSRRSSTSSSSSSEDGNNRPESRGFGLSLLGDGINKVGKGLLGGVGKAHREIKELGQDVEGTIETTNGFAIMQPTDRPKKVAILVEGDRPKTAKSVADDNNTDNNNTEHLRHHQTTDTHKTHSRNVSAATHDTSGYKNSYEPFGNGNTVRKVSNLDHMYDQEVRKFWQFWKAPAGGYASPIPQGYDPKEFPFNQPKKTTWQRMKQYIPFMGDEGQDPAEYPKWNEFGDDYKKVLDDDAEWRKWVKEKDRPTHRLPRWGFPDWLAWLTFGPKVDTIYWCRSELARLNVEIEDDQAHPERYPLMNSAFIQFNHQVSAHMACQSLMHHVPKHMSPRINEVSPKDVIWDNMAMKWWHESLRSGAVTLVIIAMAFFWAIPVAFSASIANIDSLVREFPWLRWIERNDEVKTIFAAIAGVLPAALLALLLFLVPLILEQLALVRGVKTGSQKAEFVQRFYFIFLFVQVFLVVSIASFFSSSIDTFLSNIEQLQSVTNILDVLAFNLPRAANYFFSYMMLQALSVSSGTLLQIGALVSWYLLSPMFDSTCRAKWKRNTTLSTIAWGQFFPVYTNFACIALIYSVVAPLISLFAVLTFGLLWFAQRYSMLYVTRFESDTGGVLYPRAINQTFTGLYVMEACLAGLFFIVTDENENSAATPQGIIMLVTLGLTAIYQISLNTAFSPLFRYLPITVEDEAVIRDEAFQRAQNRRLGLADDDDDDDEKIPMRNGDGSSSEPRGIEMRQLHDSTTPKRKPSTMRHVKNVGHWAKQGGKNLRTKTWNMTHSTGQSAAEYRRQKRDKDLEAQQALGDALFSGYHDEIEDLTPAERDVLVKNAFKHYALRARAPAVWIPRDDIGVSDDEIKRTMEYSQHIWISNQGTSLDSKVRAVYGANPPDFSEIDIINL</sequence>
<feature type="domain" description="CSC1/OSCA1-like 7TM region" evidence="9">
    <location>
        <begin position="799"/>
        <end position="1078"/>
    </location>
</feature>
<evidence type="ECO:0000259" key="11">
    <source>
        <dbReference type="Pfam" id="PF13967"/>
    </source>
</evidence>
<dbReference type="InterPro" id="IPR032880">
    <property type="entry name" value="CSC1/OSCA1-like_N"/>
</dbReference>
<keyword evidence="4 8" id="KW-0812">Transmembrane</keyword>
<dbReference type="Pfam" id="PF13967">
    <property type="entry name" value="RSN1_TM"/>
    <property type="match status" value="1"/>
</dbReference>
<comment type="caution">
    <text evidence="13">The sequence shown here is derived from an EMBL/GenBank/DDBJ whole genome shotgun (WGS) entry which is preliminary data.</text>
</comment>
<feature type="transmembrane region" description="Helical" evidence="8">
    <location>
        <begin position="892"/>
        <end position="912"/>
    </location>
</feature>
<feature type="domain" description="CSC1/OSCA1-like N-terminal transmembrane" evidence="11">
    <location>
        <begin position="88"/>
        <end position="279"/>
    </location>
</feature>
<name>A0A4R8RNY4_COLTR</name>
<evidence type="ECO:0008006" key="15">
    <source>
        <dbReference type="Google" id="ProtNLM"/>
    </source>
</evidence>
<evidence type="ECO:0000256" key="8">
    <source>
        <dbReference type="SAM" id="Phobius"/>
    </source>
</evidence>
<feature type="compositionally biased region" description="Basic and acidic residues" evidence="7">
    <location>
        <begin position="1171"/>
        <end position="1183"/>
    </location>
</feature>
<dbReference type="Pfam" id="PF02714">
    <property type="entry name" value="RSN1_7TM"/>
    <property type="match status" value="1"/>
</dbReference>
<feature type="transmembrane region" description="Helical" evidence="8">
    <location>
        <begin position="947"/>
        <end position="975"/>
    </location>
</feature>